<organism evidence="6 7">
    <name type="scientific">Pararoseomonas baculiformis</name>
    <dbReference type="NCBI Taxonomy" id="2820812"/>
    <lineage>
        <taxon>Bacteria</taxon>
        <taxon>Pseudomonadati</taxon>
        <taxon>Pseudomonadota</taxon>
        <taxon>Alphaproteobacteria</taxon>
        <taxon>Acetobacterales</taxon>
        <taxon>Acetobacteraceae</taxon>
        <taxon>Pararoseomonas</taxon>
    </lineage>
</organism>
<dbReference type="CDD" id="cd14845">
    <property type="entry name" value="L-Ala-D-Glu_peptidase_like"/>
    <property type="match status" value="1"/>
</dbReference>
<comment type="caution">
    <text evidence="6">The sequence shown here is derived from an EMBL/GenBank/DDBJ whole genome shotgun (WGS) entry which is preliminary data.</text>
</comment>
<dbReference type="InterPro" id="IPR003709">
    <property type="entry name" value="VanY-like_core_dom"/>
</dbReference>
<dbReference type="InterPro" id="IPR009045">
    <property type="entry name" value="Zn_M74/Hedgehog-like"/>
</dbReference>
<feature type="domain" description="Peptidoglycan binding-like" evidence="4">
    <location>
        <begin position="21"/>
        <end position="94"/>
    </location>
</feature>
<evidence type="ECO:0000259" key="4">
    <source>
        <dbReference type="Pfam" id="PF01471"/>
    </source>
</evidence>
<dbReference type="Pfam" id="PF01464">
    <property type="entry name" value="SLT"/>
    <property type="match status" value="1"/>
</dbReference>
<dbReference type="RefSeq" id="WP_209380116.1">
    <property type="nucleotide sequence ID" value="NZ_JAGIZB010000012.1"/>
</dbReference>
<gene>
    <name evidence="6" type="ORF">J8J14_13805</name>
</gene>
<dbReference type="Pfam" id="PF01471">
    <property type="entry name" value="PG_binding_1"/>
    <property type="match status" value="1"/>
</dbReference>
<dbReference type="Gene3D" id="3.30.1380.10">
    <property type="match status" value="1"/>
</dbReference>
<dbReference type="InterPro" id="IPR002477">
    <property type="entry name" value="Peptidoglycan-bd-like"/>
</dbReference>
<accession>A0ABS4AFR4</accession>
<evidence type="ECO:0000259" key="5">
    <source>
        <dbReference type="Pfam" id="PF02557"/>
    </source>
</evidence>
<dbReference type="GO" id="GO:0004180">
    <property type="term" value="F:carboxypeptidase activity"/>
    <property type="evidence" value="ECO:0007669"/>
    <property type="project" value="UniProtKB-KW"/>
</dbReference>
<keyword evidence="6" id="KW-0121">Carboxypeptidase</keyword>
<keyword evidence="6" id="KW-0645">Protease</keyword>
<dbReference type="SUPFAM" id="SSF55166">
    <property type="entry name" value="Hedgehog/DD-peptidase"/>
    <property type="match status" value="1"/>
</dbReference>
<dbReference type="InterPro" id="IPR008258">
    <property type="entry name" value="Transglycosylase_SLT_dom_1"/>
</dbReference>
<feature type="domain" description="D-alanyl-D-alanine carboxypeptidase-like core" evidence="5">
    <location>
        <begin position="130"/>
        <end position="207"/>
    </location>
</feature>
<dbReference type="Pfam" id="PF02557">
    <property type="entry name" value="VanY"/>
    <property type="match status" value="1"/>
</dbReference>
<evidence type="ECO:0000259" key="3">
    <source>
        <dbReference type="Pfam" id="PF01464"/>
    </source>
</evidence>
<feature type="region of interest" description="Disordered" evidence="2">
    <location>
        <begin position="280"/>
        <end position="313"/>
    </location>
</feature>
<name>A0ABS4AFR4_9PROT</name>
<evidence type="ECO:0000256" key="1">
    <source>
        <dbReference type="ARBA" id="ARBA00009387"/>
    </source>
</evidence>
<evidence type="ECO:0000313" key="6">
    <source>
        <dbReference type="EMBL" id="MBP0445850.1"/>
    </source>
</evidence>
<reference evidence="6 7" key="1">
    <citation type="submission" date="2021-03" db="EMBL/GenBank/DDBJ databases">
        <authorList>
            <person name="So Y."/>
        </authorList>
    </citation>
    <scope>NUCLEOTIDE SEQUENCE [LARGE SCALE GENOMIC DNA]</scope>
    <source>
        <strain evidence="6 7">SSH11</strain>
    </source>
</reference>
<proteinExistence type="inferred from homology"/>
<dbReference type="InterPro" id="IPR023346">
    <property type="entry name" value="Lysozyme-like_dom_sf"/>
</dbReference>
<evidence type="ECO:0000256" key="2">
    <source>
        <dbReference type="SAM" id="MobiDB-lite"/>
    </source>
</evidence>
<dbReference type="Gene3D" id="1.10.530.10">
    <property type="match status" value="1"/>
</dbReference>
<dbReference type="InterPro" id="IPR036366">
    <property type="entry name" value="PGBDSf"/>
</dbReference>
<comment type="similarity">
    <text evidence="1">Belongs to the virb1 family.</text>
</comment>
<keyword evidence="7" id="KW-1185">Reference proteome</keyword>
<protein>
    <submittedName>
        <fullName evidence="6">D-alanyl-D-alanine carboxypeptidase family protein</fullName>
    </submittedName>
</protein>
<evidence type="ECO:0000313" key="7">
    <source>
        <dbReference type="Proteomes" id="UP000681594"/>
    </source>
</evidence>
<sequence>MSASLPYPGVQLRLCTPPAIGEAVLAVQMRLSEHGFACADLRGARLPRTGTAGAPVGDIAGVFGPRTASAATAFQRARGLHQDGIVGERTWGALFGQQATAAASPRTATVPAASAARSPVNPETRDTDQAKLHPAMRERLVRLQAALRDRAVPMRVFEAFRSPERQQHLFAQGRDRNGRIIGRVVTHARPFESYHQYGLAVDMVIDKPGVNPWEDGTPETAGWWRTYHALAREHGLEPLNFEKPHVQVAGLSTRGLLAGKLPDGGDESWADNLSQVLARWTGSPKPPPLERLERPPLEPIRPGPVTAEEAGGDGDTVAGAIQWRSLPAVQERDWFNPFSGRKWRVDRHGIYLKDRDGGLHPVRSPGNPATCGAIIAAFGSLIAKYSAKHGVPPELIIMTIATEVGIYRKDGFTGPRTFRWEAHRTDYSAGPMQMLAETARDLNQKQRLGYADSDFPRFNAKPNPPPTDLAIYRPEVALDLGAAYIRRGMDSTETNPILVAAAYNAGSLKPSGDNAWGLHCHGDHLDRAAEWFGDACALLAASGR</sequence>
<dbReference type="SUPFAM" id="SSF47090">
    <property type="entry name" value="PGBD-like"/>
    <property type="match status" value="1"/>
</dbReference>
<dbReference type="Proteomes" id="UP000681594">
    <property type="component" value="Unassembled WGS sequence"/>
</dbReference>
<dbReference type="EMBL" id="JAGIZB010000012">
    <property type="protein sequence ID" value="MBP0445850.1"/>
    <property type="molecule type" value="Genomic_DNA"/>
</dbReference>
<dbReference type="Gene3D" id="1.10.101.10">
    <property type="entry name" value="PGBD-like superfamily/PGBD"/>
    <property type="match status" value="1"/>
</dbReference>
<dbReference type="SUPFAM" id="SSF53955">
    <property type="entry name" value="Lysozyme-like"/>
    <property type="match status" value="1"/>
</dbReference>
<keyword evidence="6" id="KW-0378">Hydrolase</keyword>
<dbReference type="InterPro" id="IPR036365">
    <property type="entry name" value="PGBD-like_sf"/>
</dbReference>
<feature type="domain" description="Transglycosylase SLT" evidence="3">
    <location>
        <begin position="381"/>
        <end position="507"/>
    </location>
</feature>